<comment type="caution">
    <text evidence="2">The sequence shown here is derived from an EMBL/GenBank/DDBJ whole genome shotgun (WGS) entry which is preliminary data.</text>
</comment>
<feature type="compositionally biased region" description="Basic and acidic residues" evidence="1">
    <location>
        <begin position="152"/>
        <end position="161"/>
    </location>
</feature>
<dbReference type="Proteomes" id="UP001221757">
    <property type="component" value="Unassembled WGS sequence"/>
</dbReference>
<reference evidence="2" key="1">
    <citation type="submission" date="2023-03" db="EMBL/GenBank/DDBJ databases">
        <title>Massive genome expansion in bonnet fungi (Mycena s.s.) driven by repeated elements and novel gene families across ecological guilds.</title>
        <authorList>
            <consortium name="Lawrence Berkeley National Laboratory"/>
            <person name="Harder C.B."/>
            <person name="Miyauchi S."/>
            <person name="Viragh M."/>
            <person name="Kuo A."/>
            <person name="Thoen E."/>
            <person name="Andreopoulos B."/>
            <person name="Lu D."/>
            <person name="Skrede I."/>
            <person name="Drula E."/>
            <person name="Henrissat B."/>
            <person name="Morin E."/>
            <person name="Kohler A."/>
            <person name="Barry K."/>
            <person name="LaButti K."/>
            <person name="Morin E."/>
            <person name="Salamov A."/>
            <person name="Lipzen A."/>
            <person name="Mereny Z."/>
            <person name="Hegedus B."/>
            <person name="Baldrian P."/>
            <person name="Stursova M."/>
            <person name="Weitz H."/>
            <person name="Taylor A."/>
            <person name="Grigoriev I.V."/>
            <person name="Nagy L.G."/>
            <person name="Martin F."/>
            <person name="Kauserud H."/>
        </authorList>
    </citation>
    <scope>NUCLEOTIDE SEQUENCE</scope>
    <source>
        <strain evidence="2">CBHHK067</strain>
    </source>
</reference>
<dbReference type="EMBL" id="JARKIE010000070">
    <property type="protein sequence ID" value="KAJ7689668.1"/>
    <property type="molecule type" value="Genomic_DNA"/>
</dbReference>
<evidence type="ECO:0000313" key="3">
    <source>
        <dbReference type="Proteomes" id="UP001221757"/>
    </source>
</evidence>
<feature type="region of interest" description="Disordered" evidence="1">
    <location>
        <begin position="135"/>
        <end position="161"/>
    </location>
</feature>
<evidence type="ECO:0000256" key="1">
    <source>
        <dbReference type="SAM" id="MobiDB-lite"/>
    </source>
</evidence>
<sequence length="161" mass="18111">MEERKRAPSSDNCRRTVTEQWHASGDIPVLDGPRDSFSAPASVRSSFAYAAPVDIDCVPRGRSPGTSVPFLTNNSIEVALGERRLNCPEWMPPGVRFRNRPAFNEQLNKFFRYMTKVVFVFTRLHRRIDELEDASDGSQSLGYDSSGRRGRCRADAGKLSK</sequence>
<name>A0AAD7DGD8_MYCRO</name>
<dbReference type="AlphaFoldDB" id="A0AAD7DGD8"/>
<gene>
    <name evidence="2" type="ORF">B0H17DRAFT_1202118</name>
</gene>
<protein>
    <submittedName>
        <fullName evidence="2">Uncharacterized protein</fullName>
    </submittedName>
</protein>
<proteinExistence type="predicted"/>
<accession>A0AAD7DGD8</accession>
<keyword evidence="3" id="KW-1185">Reference proteome</keyword>
<evidence type="ECO:0000313" key="2">
    <source>
        <dbReference type="EMBL" id="KAJ7689668.1"/>
    </source>
</evidence>
<organism evidence="2 3">
    <name type="scientific">Mycena rosella</name>
    <name type="common">Pink bonnet</name>
    <name type="synonym">Agaricus rosellus</name>
    <dbReference type="NCBI Taxonomy" id="1033263"/>
    <lineage>
        <taxon>Eukaryota</taxon>
        <taxon>Fungi</taxon>
        <taxon>Dikarya</taxon>
        <taxon>Basidiomycota</taxon>
        <taxon>Agaricomycotina</taxon>
        <taxon>Agaricomycetes</taxon>
        <taxon>Agaricomycetidae</taxon>
        <taxon>Agaricales</taxon>
        <taxon>Marasmiineae</taxon>
        <taxon>Mycenaceae</taxon>
        <taxon>Mycena</taxon>
    </lineage>
</organism>